<reference evidence="2 3" key="1">
    <citation type="submission" date="2016-12" db="EMBL/GenBank/DDBJ databases">
        <title>Genomic comparison of strains in the 'Actinomyces naeslundii' group.</title>
        <authorList>
            <person name="Mughal S.R."/>
            <person name="Do T."/>
            <person name="Gilbert S.C."/>
            <person name="Witherden E.A."/>
            <person name="Didelot X."/>
            <person name="Beighton D."/>
        </authorList>
    </citation>
    <scope>NUCLEOTIDE SEQUENCE [LARGE SCALE GENOMIC DNA]</scope>
    <source>
        <strain evidence="2 3">WE8B-23</strain>
    </source>
</reference>
<dbReference type="Proteomes" id="UP000185963">
    <property type="component" value="Unassembled WGS sequence"/>
</dbReference>
<evidence type="ECO:0000313" key="3">
    <source>
        <dbReference type="Proteomes" id="UP000185963"/>
    </source>
</evidence>
<accession>A0A1Q8WRV0</accession>
<feature type="region of interest" description="Disordered" evidence="1">
    <location>
        <begin position="57"/>
        <end position="84"/>
    </location>
</feature>
<evidence type="ECO:0000313" key="2">
    <source>
        <dbReference type="EMBL" id="OLO70861.1"/>
    </source>
</evidence>
<protein>
    <submittedName>
        <fullName evidence="2">Uncharacterized protein</fullName>
    </submittedName>
</protein>
<dbReference type="OrthoDB" id="3261098at2"/>
<organism evidence="2 3">
    <name type="scientific">Actinomyces oris</name>
    <dbReference type="NCBI Taxonomy" id="544580"/>
    <lineage>
        <taxon>Bacteria</taxon>
        <taxon>Bacillati</taxon>
        <taxon>Actinomycetota</taxon>
        <taxon>Actinomycetes</taxon>
        <taxon>Actinomycetales</taxon>
        <taxon>Actinomycetaceae</taxon>
        <taxon>Actinomyces</taxon>
    </lineage>
</organism>
<comment type="caution">
    <text evidence="2">The sequence shown here is derived from an EMBL/GenBank/DDBJ whole genome shotgun (WGS) entry which is preliminary data.</text>
</comment>
<evidence type="ECO:0000256" key="1">
    <source>
        <dbReference type="SAM" id="MobiDB-lite"/>
    </source>
</evidence>
<dbReference type="AlphaFoldDB" id="A0A1Q8WRV0"/>
<gene>
    <name evidence="2" type="ORF">BKH20_05375</name>
</gene>
<dbReference type="EMBL" id="MSKS01000015">
    <property type="protein sequence ID" value="OLO70861.1"/>
    <property type="molecule type" value="Genomic_DNA"/>
</dbReference>
<sequence>MSVLPQGLTQTIEQALSTALTSISHRRCTPQKNRRIPTIPTGCFDGRIVHVSAVDTGPRRSEPVDLTAESGISATGPPPAPCAGGPVEGRPFEITDMALPAACAGARKVMVRRRPRPESVYSTRVGIYWPRVVRTARRPHLPAVPPTLLQ</sequence>
<proteinExistence type="predicted"/>
<name>A0A1Q8WRV0_9ACTO</name>